<feature type="compositionally biased region" description="Basic and acidic residues" evidence="2">
    <location>
        <begin position="46"/>
        <end position="55"/>
    </location>
</feature>
<feature type="compositionally biased region" description="Pro residues" evidence="2">
    <location>
        <begin position="25"/>
        <end position="37"/>
    </location>
</feature>
<evidence type="ECO:0000313" key="5">
    <source>
        <dbReference type="Proteomes" id="UP000005408"/>
    </source>
</evidence>
<feature type="compositionally biased region" description="Polar residues" evidence="2">
    <location>
        <begin position="101"/>
        <end position="110"/>
    </location>
</feature>
<keyword evidence="5" id="KW-1185">Reference proteome</keyword>
<evidence type="ECO:0000256" key="1">
    <source>
        <dbReference type="SAM" id="Coils"/>
    </source>
</evidence>
<name>A0A8W8JLH1_MAGGI</name>
<feature type="coiled-coil region" evidence="1">
    <location>
        <begin position="138"/>
        <end position="165"/>
    </location>
</feature>
<evidence type="ECO:0000313" key="4">
    <source>
        <dbReference type="EnsemblMetazoa" id="G19984.3:cds"/>
    </source>
</evidence>
<dbReference type="InterPro" id="IPR033583">
    <property type="entry name" value="BEND3"/>
</dbReference>
<dbReference type="GO" id="GO:0000792">
    <property type="term" value="C:heterochromatin"/>
    <property type="evidence" value="ECO:0007669"/>
    <property type="project" value="InterPro"/>
</dbReference>
<proteinExistence type="predicted"/>
<dbReference type="GO" id="GO:0000183">
    <property type="term" value="P:rDNA heterochromatin formation"/>
    <property type="evidence" value="ECO:0007669"/>
    <property type="project" value="InterPro"/>
</dbReference>
<feature type="region of interest" description="Disordered" evidence="2">
    <location>
        <begin position="1"/>
        <end position="112"/>
    </location>
</feature>
<dbReference type="Proteomes" id="UP000005408">
    <property type="component" value="Unassembled WGS sequence"/>
</dbReference>
<reference evidence="4" key="1">
    <citation type="submission" date="2022-08" db="UniProtKB">
        <authorList>
            <consortium name="EnsemblMetazoa"/>
        </authorList>
    </citation>
    <scope>IDENTIFICATION</scope>
    <source>
        <strain evidence="4">05x7-T-G4-1.051#20</strain>
    </source>
</reference>
<dbReference type="Pfam" id="PF10523">
    <property type="entry name" value="BEN"/>
    <property type="match status" value="1"/>
</dbReference>
<dbReference type="EnsemblMetazoa" id="G19984.3">
    <property type="protein sequence ID" value="G19984.3:cds"/>
    <property type="gene ID" value="G19984"/>
</dbReference>
<keyword evidence="1" id="KW-0175">Coiled coil</keyword>
<protein>
    <recommendedName>
        <fullName evidence="3">BEN domain-containing protein</fullName>
    </recommendedName>
</protein>
<accession>A0A8W8JLH1</accession>
<dbReference type="GO" id="GO:0000122">
    <property type="term" value="P:negative regulation of transcription by RNA polymerase II"/>
    <property type="evidence" value="ECO:0007669"/>
    <property type="project" value="TreeGrafter"/>
</dbReference>
<dbReference type="PANTHER" id="PTHR28665">
    <property type="entry name" value="BEN DOMAIN-CONTAINING PROTEIN 3"/>
    <property type="match status" value="1"/>
</dbReference>
<evidence type="ECO:0000256" key="2">
    <source>
        <dbReference type="SAM" id="MobiDB-lite"/>
    </source>
</evidence>
<evidence type="ECO:0000259" key="3">
    <source>
        <dbReference type="Pfam" id="PF10523"/>
    </source>
</evidence>
<sequence>MRAKLREMEDTVCLPASPCSSTSLPPSPRSPTPPPIQEPKRRKKEKSLAKPEKPRATVLAVGQPPALQPAVPEPEPADPPTCQPVEAPSASADPPICEPRTPSTPVQGTTPVRFRPYRNSTAEEGAGSSFQLALMREMVEMRQAVDTLTKKLDAANRRIASYEATQKTVLLNTNVLIDIARNIRSKRQDPIAPVTASTTFSLDDIPEEHAIGDEELRQIVRDSRNAGNFAVNLCRKLWPELYGEGNLRFSYNWYGGGKHNKQELDRVRKGVVKKYVCFFYPEVVSEDSWRERIVTRINESLRRNDKRSTKNTTVTSDIPIPPLEPACDDDVFTFTDM</sequence>
<dbReference type="AlphaFoldDB" id="A0A8W8JLH1"/>
<organism evidence="4 5">
    <name type="scientific">Magallana gigas</name>
    <name type="common">Pacific oyster</name>
    <name type="synonym">Crassostrea gigas</name>
    <dbReference type="NCBI Taxonomy" id="29159"/>
    <lineage>
        <taxon>Eukaryota</taxon>
        <taxon>Metazoa</taxon>
        <taxon>Spiralia</taxon>
        <taxon>Lophotrochozoa</taxon>
        <taxon>Mollusca</taxon>
        <taxon>Bivalvia</taxon>
        <taxon>Autobranchia</taxon>
        <taxon>Pteriomorphia</taxon>
        <taxon>Ostreida</taxon>
        <taxon>Ostreoidea</taxon>
        <taxon>Ostreidae</taxon>
        <taxon>Magallana</taxon>
    </lineage>
</organism>
<dbReference type="GO" id="GO:0000182">
    <property type="term" value="F:rDNA binding"/>
    <property type="evidence" value="ECO:0007669"/>
    <property type="project" value="TreeGrafter"/>
</dbReference>
<dbReference type="PANTHER" id="PTHR28665:SF1">
    <property type="entry name" value="BEN DOMAIN-CONTAINING PROTEIN 3"/>
    <property type="match status" value="1"/>
</dbReference>
<feature type="domain" description="BEN" evidence="3">
    <location>
        <begin position="229"/>
        <end position="303"/>
    </location>
</feature>
<feature type="compositionally biased region" description="Pro residues" evidence="2">
    <location>
        <begin position="71"/>
        <end position="82"/>
    </location>
</feature>
<feature type="compositionally biased region" description="Low complexity" evidence="2">
    <location>
        <begin position="13"/>
        <end position="24"/>
    </location>
</feature>
<dbReference type="InterPro" id="IPR018379">
    <property type="entry name" value="BEN_domain"/>
</dbReference>